<dbReference type="Proteomes" id="UP000265200">
    <property type="component" value="Chromosome 13"/>
</dbReference>
<reference evidence="1" key="4">
    <citation type="submission" date="2025-09" db="UniProtKB">
        <authorList>
            <consortium name="Ensembl"/>
        </authorList>
    </citation>
    <scope>IDENTIFICATION</scope>
    <source>
        <strain evidence="1">HSOK</strain>
    </source>
</reference>
<dbReference type="AlphaFoldDB" id="A0A3P9JAG6"/>
<evidence type="ECO:0000313" key="2">
    <source>
        <dbReference type="Proteomes" id="UP000265200"/>
    </source>
</evidence>
<protein>
    <submittedName>
        <fullName evidence="1">Uncharacterized protein</fullName>
    </submittedName>
</protein>
<proteinExistence type="predicted"/>
<reference evidence="1 2" key="2">
    <citation type="submission" date="2017-04" db="EMBL/GenBank/DDBJ databases">
        <title>CpG methylation of centromeres and impact of large insertions on vertebrate speciation.</title>
        <authorList>
            <person name="Ichikawa K."/>
            <person name="Yoshimura J."/>
            <person name="Morishita S."/>
        </authorList>
    </citation>
    <scope>NUCLEOTIDE SEQUENCE</scope>
    <source>
        <strain evidence="1 2">HSOK</strain>
    </source>
</reference>
<name>A0A3P9JAG6_ORYLA</name>
<accession>A0A3P9JAG6</accession>
<dbReference type="Ensembl" id="ENSORLT00015018278.1">
    <property type="protein sequence ID" value="ENSORLP00015029229.1"/>
    <property type="gene ID" value="ENSORLG00015012252.1"/>
</dbReference>
<reference evidence="1" key="3">
    <citation type="submission" date="2025-08" db="UniProtKB">
        <authorList>
            <consortium name="Ensembl"/>
        </authorList>
    </citation>
    <scope>IDENTIFICATION</scope>
    <source>
        <strain evidence="1">HSOK</strain>
    </source>
</reference>
<sequence length="57" mass="6452">PSSLHTYFVLWNKTLCTCSVCTCSVCRFMSSLGGVQFSQNIPAEHLLLHQEKGHKQR</sequence>
<reference key="1">
    <citation type="journal article" date="2007" name="Nature">
        <title>The medaka draft genome and insights into vertebrate genome evolution.</title>
        <authorList>
            <person name="Kasahara M."/>
            <person name="Naruse K."/>
            <person name="Sasaki S."/>
            <person name="Nakatani Y."/>
            <person name="Qu W."/>
            <person name="Ahsan B."/>
            <person name="Yamada T."/>
            <person name="Nagayasu Y."/>
            <person name="Doi K."/>
            <person name="Kasai Y."/>
            <person name="Jindo T."/>
            <person name="Kobayashi D."/>
            <person name="Shimada A."/>
            <person name="Toyoda A."/>
            <person name="Kuroki Y."/>
            <person name="Fujiyama A."/>
            <person name="Sasaki T."/>
            <person name="Shimizu A."/>
            <person name="Asakawa S."/>
            <person name="Shimizu N."/>
            <person name="Hashimoto S."/>
            <person name="Yang J."/>
            <person name="Lee Y."/>
            <person name="Matsushima K."/>
            <person name="Sugano S."/>
            <person name="Sakaizumi M."/>
            <person name="Narita T."/>
            <person name="Ohishi K."/>
            <person name="Haga S."/>
            <person name="Ohta F."/>
            <person name="Nomoto H."/>
            <person name="Nogata K."/>
            <person name="Morishita T."/>
            <person name="Endo T."/>
            <person name="Shin-I T."/>
            <person name="Takeda H."/>
            <person name="Morishita S."/>
            <person name="Kohara Y."/>
        </authorList>
    </citation>
    <scope>NUCLEOTIDE SEQUENCE [LARGE SCALE GENOMIC DNA]</scope>
    <source>
        <strain>Hd-rR</strain>
    </source>
</reference>
<evidence type="ECO:0000313" key="1">
    <source>
        <dbReference type="Ensembl" id="ENSORLP00015029229.1"/>
    </source>
</evidence>
<organism evidence="1 2">
    <name type="scientific">Oryzias latipes</name>
    <name type="common">Japanese rice fish</name>
    <name type="synonym">Japanese killifish</name>
    <dbReference type="NCBI Taxonomy" id="8090"/>
    <lineage>
        <taxon>Eukaryota</taxon>
        <taxon>Metazoa</taxon>
        <taxon>Chordata</taxon>
        <taxon>Craniata</taxon>
        <taxon>Vertebrata</taxon>
        <taxon>Euteleostomi</taxon>
        <taxon>Actinopterygii</taxon>
        <taxon>Neopterygii</taxon>
        <taxon>Teleostei</taxon>
        <taxon>Neoteleostei</taxon>
        <taxon>Acanthomorphata</taxon>
        <taxon>Ovalentaria</taxon>
        <taxon>Atherinomorphae</taxon>
        <taxon>Beloniformes</taxon>
        <taxon>Adrianichthyidae</taxon>
        <taxon>Oryziinae</taxon>
        <taxon>Oryzias</taxon>
    </lineage>
</organism>